<protein>
    <submittedName>
        <fullName evidence="5">T9SS type A sorting domain-containing protein</fullName>
    </submittedName>
</protein>
<organism evidence="5 6">
    <name type="scientific">Hymenobacter properus</name>
    <dbReference type="NCBI Taxonomy" id="2791026"/>
    <lineage>
        <taxon>Bacteria</taxon>
        <taxon>Pseudomonadati</taxon>
        <taxon>Bacteroidota</taxon>
        <taxon>Cytophagia</taxon>
        <taxon>Cytophagales</taxon>
        <taxon>Hymenobacteraceae</taxon>
        <taxon>Hymenobacter</taxon>
    </lineage>
</organism>
<gene>
    <name evidence="5" type="ORF">I2I01_16220</name>
</gene>
<accession>A0A931BFY4</accession>
<feature type="region of interest" description="Disordered" evidence="1">
    <location>
        <begin position="467"/>
        <end position="487"/>
    </location>
</feature>
<dbReference type="NCBIfam" id="TIGR04183">
    <property type="entry name" value="Por_Secre_tail"/>
    <property type="match status" value="1"/>
</dbReference>
<feature type="chain" id="PRO_5037831187" evidence="2">
    <location>
        <begin position="22"/>
        <end position="733"/>
    </location>
</feature>
<proteinExistence type="predicted"/>
<name>A0A931BFY4_9BACT</name>
<keyword evidence="2" id="KW-0732">Signal</keyword>
<keyword evidence="6" id="KW-1185">Reference proteome</keyword>
<dbReference type="EMBL" id="JADQDP010000003">
    <property type="protein sequence ID" value="MBF9143195.1"/>
    <property type="molecule type" value="Genomic_DNA"/>
</dbReference>
<dbReference type="SUPFAM" id="SSF48726">
    <property type="entry name" value="Immunoglobulin"/>
    <property type="match status" value="1"/>
</dbReference>
<feature type="domain" description="Ig-like" evidence="4">
    <location>
        <begin position="387"/>
        <end position="462"/>
    </location>
</feature>
<dbReference type="InterPro" id="IPR036179">
    <property type="entry name" value="Ig-like_dom_sf"/>
</dbReference>
<dbReference type="InterPro" id="IPR026444">
    <property type="entry name" value="Secre_tail"/>
</dbReference>
<dbReference type="AlphaFoldDB" id="A0A931BFY4"/>
<evidence type="ECO:0000256" key="1">
    <source>
        <dbReference type="SAM" id="MobiDB-lite"/>
    </source>
</evidence>
<comment type="caution">
    <text evidence="5">The sequence shown here is derived from an EMBL/GenBank/DDBJ whole genome shotgun (WGS) entry which is preliminary data.</text>
</comment>
<feature type="domain" description="Ig-like" evidence="4">
    <location>
        <begin position="227"/>
        <end position="302"/>
    </location>
</feature>
<feature type="domain" description="Secretion system C-terminal sorting" evidence="3">
    <location>
        <begin position="656"/>
        <end position="727"/>
    </location>
</feature>
<dbReference type="InterPro" id="IPR044023">
    <property type="entry name" value="Ig_7"/>
</dbReference>
<evidence type="ECO:0000313" key="5">
    <source>
        <dbReference type="EMBL" id="MBF9143195.1"/>
    </source>
</evidence>
<sequence length="733" mass="75068">MKKLFTLLGCLSFFLQLVPLASYGQCANQITVNYYNNGVLTSQTINNGQSGTGASVCPTAGAQYTFNGSSTSNAVLTWARVITHGATPGADVVEIINSAPLTAGNTLSTTVSFTTATEYRLESDANAYGGCNKDGFVYFTFTPALSLSSSGTSSTTGVCAGSSVTLTASGASSGGYTWKANGVTVPGQNSATLSVTPAVTTTYTVEATTSCGQSSQQITIPVKDVTIAPAAPAICPSQSTTLTASYSGTSATYQWFIKGDATVRSTGSSLTVTPATTTTYQVVATTADCNTITRDVTVTVGPQKISVSTGPSAAICPGGSVPLTATSDNPGATFTWSPNTGLNTTTGATVTASPTANTTYTVTATTPCGATATSQVTVSIVSPTFAVTPSTPSTCAGDAVTLTASSGGITNTTYKWYNTTNLGTLLSSSATFSPAPVANTTYRVITATPCGNNSQDVTVTVNAKPTVSVSPTSATTDPTTSTTLTASGSGPYAWTATTGGNTIPLAATTASITVSPKYTTTYAVTTTNAAGCSATAQALVTVSRPLPVTLVSFEAAWAGKTPVLTWATASEKNSAYFDIERSFNGEGFEAVGRVTAAGNANARINYQFADQSLRLPAAGQVYYRLNQVDVTGERTYSPVQTLTTAKEGAAFEATAYPNPFDSKVAVQLFTPQAGDVALTLHNLMGQTVLTHTLTATPGTQEVVLPLADRLPAGIYYLTVRQGNTQQVLRLSHR</sequence>
<evidence type="ECO:0000313" key="6">
    <source>
        <dbReference type="Proteomes" id="UP000645610"/>
    </source>
</evidence>
<evidence type="ECO:0000259" key="4">
    <source>
        <dbReference type="Pfam" id="PF19081"/>
    </source>
</evidence>
<dbReference type="Pfam" id="PF18962">
    <property type="entry name" value="Por_Secre_tail"/>
    <property type="match status" value="1"/>
</dbReference>
<evidence type="ECO:0000259" key="3">
    <source>
        <dbReference type="Pfam" id="PF18962"/>
    </source>
</evidence>
<dbReference type="InterPro" id="IPR013783">
    <property type="entry name" value="Ig-like_fold"/>
</dbReference>
<dbReference type="Proteomes" id="UP000645610">
    <property type="component" value="Unassembled WGS sequence"/>
</dbReference>
<reference evidence="5 6" key="1">
    <citation type="submission" date="2020-11" db="EMBL/GenBank/DDBJ databases">
        <authorList>
            <person name="Kim M.K."/>
        </authorList>
    </citation>
    <scope>NUCLEOTIDE SEQUENCE [LARGE SCALE GENOMIC DNA]</scope>
    <source>
        <strain evidence="5 6">BT439</strain>
    </source>
</reference>
<evidence type="ECO:0000256" key="2">
    <source>
        <dbReference type="SAM" id="SignalP"/>
    </source>
</evidence>
<feature type="signal peptide" evidence="2">
    <location>
        <begin position="1"/>
        <end position="21"/>
    </location>
</feature>
<dbReference type="Gene3D" id="2.60.40.10">
    <property type="entry name" value="Immunoglobulins"/>
    <property type="match status" value="2"/>
</dbReference>
<dbReference type="Pfam" id="PF19081">
    <property type="entry name" value="Ig_7"/>
    <property type="match status" value="2"/>
</dbReference>
<dbReference type="RefSeq" id="WP_196287508.1">
    <property type="nucleotide sequence ID" value="NZ_JADQDP010000003.1"/>
</dbReference>